<dbReference type="PIRSF" id="PIRSF017082">
    <property type="entry name" value="YflP"/>
    <property type="match status" value="1"/>
</dbReference>
<dbReference type="PROSITE" id="PS51318">
    <property type="entry name" value="TAT"/>
    <property type="match status" value="1"/>
</dbReference>
<dbReference type="CDD" id="cd13578">
    <property type="entry name" value="PBP2_Bug27"/>
    <property type="match status" value="1"/>
</dbReference>
<dbReference type="SUPFAM" id="SSF53850">
    <property type="entry name" value="Periplasmic binding protein-like II"/>
    <property type="match status" value="1"/>
</dbReference>
<evidence type="ECO:0000313" key="4">
    <source>
        <dbReference type="Proteomes" id="UP000318405"/>
    </source>
</evidence>
<keyword evidence="2" id="KW-0732">Signal</keyword>
<sequence>MFPPSRSSMNRRNALLACTLSLAGLLAPLSAAQAASSYPDKPVRILVPFPAGGAADVFARILGEKLGSEMNQPFLVENRPGGGGIIATESAFRSAADGHTLLLVTVGHAVNPSLYSNLNYDTLKDFTPVSMIATLPSVLSVNPQVGVNSLAELIEQAKAAPGKMTYASAGNASTSHMAMAQLNTMAGIALSHVPYRGAPPALTDVVGGHVQMIIDPVVTSKPMIEKGSLRALAVTSAERTPLLPDVPTMQEAGVPGYDFSAWFMLLAPAGTPPAVIDALHEKIQEIQQTEDVKARYTALGAQPGQGTPADAAEFLRREVERYALVVRENNITVE</sequence>
<dbReference type="InterPro" id="IPR005064">
    <property type="entry name" value="BUG"/>
</dbReference>
<dbReference type="Pfam" id="PF03401">
    <property type="entry name" value="TctC"/>
    <property type="match status" value="1"/>
</dbReference>
<dbReference type="Gene3D" id="3.40.190.150">
    <property type="entry name" value="Bordetella uptake gene, domain 1"/>
    <property type="match status" value="1"/>
</dbReference>
<accession>A0A556AQ58</accession>
<comment type="caution">
    <text evidence="3">The sequence shown here is derived from an EMBL/GenBank/DDBJ whole genome shotgun (WGS) entry which is preliminary data.</text>
</comment>
<keyword evidence="4" id="KW-1185">Reference proteome</keyword>
<evidence type="ECO:0000256" key="1">
    <source>
        <dbReference type="ARBA" id="ARBA00006987"/>
    </source>
</evidence>
<reference evidence="3 4" key="1">
    <citation type="submission" date="2019-07" db="EMBL/GenBank/DDBJ databases">
        <title>Qingshengfaniella alkalisoli gen. nov., sp. nov., isolated from saline soil.</title>
        <authorList>
            <person name="Xu L."/>
            <person name="Huang X.-X."/>
            <person name="Sun J.-Q."/>
        </authorList>
    </citation>
    <scope>NUCLEOTIDE SEQUENCE [LARGE SCALE GENOMIC DNA]</scope>
    <source>
        <strain evidence="3 4">DSM 27279</strain>
    </source>
</reference>
<evidence type="ECO:0000313" key="3">
    <source>
        <dbReference type="EMBL" id="TSH95048.1"/>
    </source>
</evidence>
<protein>
    <submittedName>
        <fullName evidence="3">Tripartite tricarboxylate transporter substrate binding protein</fullName>
    </submittedName>
</protein>
<dbReference type="PANTHER" id="PTHR42928">
    <property type="entry name" value="TRICARBOXYLATE-BINDING PROTEIN"/>
    <property type="match status" value="1"/>
</dbReference>
<dbReference type="AlphaFoldDB" id="A0A556AQ58"/>
<comment type="similarity">
    <text evidence="1">Belongs to the UPF0065 (bug) family.</text>
</comment>
<dbReference type="Gene3D" id="3.40.190.10">
    <property type="entry name" value="Periplasmic binding protein-like II"/>
    <property type="match status" value="1"/>
</dbReference>
<organism evidence="3 4">
    <name type="scientific">Verticiella sediminum</name>
    <dbReference type="NCBI Taxonomy" id="1247510"/>
    <lineage>
        <taxon>Bacteria</taxon>
        <taxon>Pseudomonadati</taxon>
        <taxon>Pseudomonadota</taxon>
        <taxon>Betaproteobacteria</taxon>
        <taxon>Burkholderiales</taxon>
        <taxon>Alcaligenaceae</taxon>
        <taxon>Verticiella</taxon>
    </lineage>
</organism>
<dbReference type="PANTHER" id="PTHR42928:SF5">
    <property type="entry name" value="BLR1237 PROTEIN"/>
    <property type="match status" value="1"/>
</dbReference>
<name>A0A556AQ58_9BURK</name>
<dbReference type="EMBL" id="VLTJ01000022">
    <property type="protein sequence ID" value="TSH95048.1"/>
    <property type="molecule type" value="Genomic_DNA"/>
</dbReference>
<feature type="signal peptide" evidence="2">
    <location>
        <begin position="1"/>
        <end position="34"/>
    </location>
</feature>
<dbReference type="InterPro" id="IPR042100">
    <property type="entry name" value="Bug_dom1"/>
</dbReference>
<gene>
    <name evidence="3" type="ORF">FOZ76_11300</name>
</gene>
<proteinExistence type="inferred from homology"/>
<dbReference type="OrthoDB" id="8678477at2"/>
<dbReference type="InterPro" id="IPR006311">
    <property type="entry name" value="TAT_signal"/>
</dbReference>
<evidence type="ECO:0000256" key="2">
    <source>
        <dbReference type="SAM" id="SignalP"/>
    </source>
</evidence>
<dbReference type="Proteomes" id="UP000318405">
    <property type="component" value="Unassembled WGS sequence"/>
</dbReference>
<feature type="chain" id="PRO_5022226815" evidence="2">
    <location>
        <begin position="35"/>
        <end position="334"/>
    </location>
</feature>